<feature type="domain" description="SnoaL-like" evidence="1">
    <location>
        <begin position="12"/>
        <end position="113"/>
    </location>
</feature>
<comment type="caution">
    <text evidence="2">The sequence shown here is derived from an EMBL/GenBank/DDBJ whole genome shotgun (WGS) entry which is preliminary data.</text>
</comment>
<accession>A0A2A4GC45</accession>
<dbReference type="SUPFAM" id="SSF54427">
    <property type="entry name" value="NTF2-like"/>
    <property type="match status" value="1"/>
</dbReference>
<dbReference type="InterPro" id="IPR037401">
    <property type="entry name" value="SnoaL-like"/>
</dbReference>
<gene>
    <name evidence="2" type="ORF">B7P33_01605</name>
</gene>
<dbReference type="EMBL" id="NBWU01000001">
    <property type="protein sequence ID" value="PCE66023.1"/>
    <property type="molecule type" value="Genomic_DNA"/>
</dbReference>
<proteinExistence type="predicted"/>
<dbReference type="Pfam" id="PF12680">
    <property type="entry name" value="SnoaL_2"/>
    <property type="match status" value="1"/>
</dbReference>
<evidence type="ECO:0000259" key="1">
    <source>
        <dbReference type="Pfam" id="PF12680"/>
    </source>
</evidence>
<dbReference type="InterPro" id="IPR032710">
    <property type="entry name" value="NTF2-like_dom_sf"/>
</dbReference>
<dbReference type="Proteomes" id="UP000219559">
    <property type="component" value="Unassembled WGS sequence"/>
</dbReference>
<keyword evidence="3" id="KW-1185">Reference proteome</keyword>
<name>A0A2A4GC45_9FLAO</name>
<organism evidence="2 3">
    <name type="scientific">Sediminicola luteus</name>
    <dbReference type="NCBI Taxonomy" id="319238"/>
    <lineage>
        <taxon>Bacteria</taxon>
        <taxon>Pseudomonadati</taxon>
        <taxon>Bacteroidota</taxon>
        <taxon>Flavobacteriia</taxon>
        <taxon>Flavobacteriales</taxon>
        <taxon>Flavobacteriaceae</taxon>
        <taxon>Sediminicola</taxon>
    </lineage>
</organism>
<dbReference type="RefSeq" id="WP_097441547.1">
    <property type="nucleotide sequence ID" value="NZ_NBWU01000001.1"/>
</dbReference>
<evidence type="ECO:0000313" key="3">
    <source>
        <dbReference type="Proteomes" id="UP000219559"/>
    </source>
</evidence>
<evidence type="ECO:0000313" key="2">
    <source>
        <dbReference type="EMBL" id="PCE66023.1"/>
    </source>
</evidence>
<dbReference type="OrthoDB" id="7865214at2"/>
<dbReference type="AlphaFoldDB" id="A0A2A4GC45"/>
<reference evidence="2 3" key="1">
    <citation type="submission" date="2017-04" db="EMBL/GenBank/DDBJ databases">
        <title>A new member of the family Flavobacteriaceae isolated from ascidians.</title>
        <authorList>
            <person name="Chen L."/>
        </authorList>
    </citation>
    <scope>NUCLEOTIDE SEQUENCE [LARGE SCALE GENOMIC DNA]</scope>
    <source>
        <strain evidence="2 3">HQA918</strain>
    </source>
</reference>
<sequence>MENQEKIALLKTFAEAFNKHDIETLMACMTPDCIYEGSAGTHAHGTRFSGAKEVRQSFLDIFKAFPDAQWNDDTHFVSGDRGCSMWYFTGTYANGKQVEVNGCDLFTFRDGKIHIKDSYRKNRTK</sequence>
<protein>
    <submittedName>
        <fullName evidence="2">DUF4440 domain-containing protein</fullName>
    </submittedName>
</protein>
<dbReference type="Gene3D" id="3.10.450.50">
    <property type="match status" value="1"/>
</dbReference>